<keyword evidence="4" id="KW-0732">Signal</keyword>
<dbReference type="SUPFAM" id="SSF53187">
    <property type="entry name" value="Zn-dependent exopeptidases"/>
    <property type="match status" value="1"/>
</dbReference>
<organism evidence="6 7">
    <name type="scientific">Desulfuromonas soudanensis</name>
    <dbReference type="NCBI Taxonomy" id="1603606"/>
    <lineage>
        <taxon>Bacteria</taxon>
        <taxon>Pseudomonadati</taxon>
        <taxon>Thermodesulfobacteriota</taxon>
        <taxon>Desulfuromonadia</taxon>
        <taxon>Desulfuromonadales</taxon>
        <taxon>Desulfuromonadaceae</taxon>
        <taxon>Desulfuromonas</taxon>
    </lineage>
</organism>
<dbReference type="InterPro" id="IPR002508">
    <property type="entry name" value="MurNAc-LAA_cat"/>
</dbReference>
<feature type="domain" description="MurNAc-LAA" evidence="5">
    <location>
        <begin position="408"/>
        <end position="559"/>
    </location>
</feature>
<feature type="signal peptide" evidence="4">
    <location>
        <begin position="1"/>
        <end position="23"/>
    </location>
</feature>
<dbReference type="Gene3D" id="1.25.40.10">
    <property type="entry name" value="Tetratricopeptide repeat domain"/>
    <property type="match status" value="1"/>
</dbReference>
<dbReference type="PANTHER" id="PTHR30404:SF0">
    <property type="entry name" value="N-ACETYLMURAMOYL-L-ALANINE AMIDASE AMIC"/>
    <property type="match status" value="1"/>
</dbReference>
<reference evidence="6 7" key="1">
    <citation type="submission" date="2015-07" db="EMBL/GenBank/DDBJ databases">
        <title>Isolation and Genomic Characterization of a Novel Halophilic Metal-Reducing Deltaproteobacterium from the Deep Subsurface.</title>
        <authorList>
            <person name="Badalamenti J.P."/>
            <person name="Summers Z.M."/>
            <person name="Gralnick J.A."/>
            <person name="Bond D.R."/>
        </authorList>
    </citation>
    <scope>NUCLEOTIDE SEQUENCE [LARGE SCALE GENOMIC DNA]</scope>
    <source>
        <strain evidence="6 7">WTL</strain>
    </source>
</reference>
<dbReference type="Gene3D" id="2.60.40.3500">
    <property type="match status" value="1"/>
</dbReference>
<dbReference type="STRING" id="1603606.DSOUD_1741"/>
<dbReference type="PATRIC" id="fig|1603606.3.peg.1896"/>
<dbReference type="PANTHER" id="PTHR30404">
    <property type="entry name" value="N-ACETYLMURAMOYL-L-ALANINE AMIDASE"/>
    <property type="match status" value="1"/>
</dbReference>
<dbReference type="InterPro" id="IPR050695">
    <property type="entry name" value="N-acetylmuramoyl_amidase_3"/>
</dbReference>
<sequence>MRLFRILLLFSLLCLSCAGPVVAAGAEQAYRKATESHQRLMGSAKKQQHRDQWLAVLDRFTAVVEMAPGSSTAADALFMAAQTCEGLYRVSWVKNDARRAVELYLNLARQHGESSLADDALARAAEIEETVFKEKGEAYRHYAQIVEGYPRGDQAAAARIRLKALSDHAPPSPPAASPVAAVRGGGELTGLRIWSNAGYTRIVLDLSRAAEFTANVLPANPATGSEPRLYVDIAGSAAPQLLSEVTTVEDGLLRRIRTGVPGENRVRVVFDLVSFGDYKVFPLEDPYRIVVDITGSGAPEIRSADAELRSLPPAPQDGIGRILDQAPAERPLKIHIPEGQKNGKLRRIVVDAGHGGKDPGAVGVSGVLEKDVTLAMAKVLARRLEQAFGCEVLLSRNGDVYLPLEERTGFANKVGADLFISIHANASTNHNAYGVETYYLNFSKNEQAMAVAARENGTTLKQVGDLELILFDLMANSKINESSRLAAEIQKSLVEKLGRHYKNIKDLGVRQGPFHVLLGATMPSVLVEAAFLSNSREEGRLTDNKFHERTADAIISGVRNFANALEMMAAR</sequence>
<dbReference type="Gene3D" id="3.40.630.40">
    <property type="entry name" value="Zn-dependent exopeptidases"/>
    <property type="match status" value="1"/>
</dbReference>
<dbReference type="InterPro" id="IPR021731">
    <property type="entry name" value="AMIN_dom"/>
</dbReference>
<keyword evidence="3" id="KW-0378">Hydrolase</keyword>
<dbReference type="Proteomes" id="UP000057158">
    <property type="component" value="Chromosome"/>
</dbReference>
<evidence type="ECO:0000256" key="2">
    <source>
        <dbReference type="ARBA" id="ARBA00011901"/>
    </source>
</evidence>
<dbReference type="SMART" id="SM00646">
    <property type="entry name" value="Ami_3"/>
    <property type="match status" value="1"/>
</dbReference>
<evidence type="ECO:0000256" key="4">
    <source>
        <dbReference type="SAM" id="SignalP"/>
    </source>
</evidence>
<dbReference type="KEGG" id="des:DSOUD_1741"/>
<dbReference type="Pfam" id="PF11741">
    <property type="entry name" value="AMIN"/>
    <property type="match status" value="1"/>
</dbReference>
<dbReference type="OrthoDB" id="9806267at2"/>
<accession>A0A0M3QFN1</accession>
<dbReference type="GO" id="GO:0009253">
    <property type="term" value="P:peptidoglycan catabolic process"/>
    <property type="evidence" value="ECO:0007669"/>
    <property type="project" value="InterPro"/>
</dbReference>
<feature type="chain" id="PRO_5005787620" description="N-acetylmuramoyl-L-alanine amidase" evidence="4">
    <location>
        <begin position="24"/>
        <end position="571"/>
    </location>
</feature>
<evidence type="ECO:0000259" key="5">
    <source>
        <dbReference type="SMART" id="SM00646"/>
    </source>
</evidence>
<evidence type="ECO:0000256" key="1">
    <source>
        <dbReference type="ARBA" id="ARBA00001561"/>
    </source>
</evidence>
<dbReference type="Pfam" id="PF01520">
    <property type="entry name" value="Amidase_3"/>
    <property type="match status" value="1"/>
</dbReference>
<evidence type="ECO:0000256" key="3">
    <source>
        <dbReference type="ARBA" id="ARBA00022801"/>
    </source>
</evidence>
<evidence type="ECO:0000313" key="6">
    <source>
        <dbReference type="EMBL" id="ALC16519.1"/>
    </source>
</evidence>
<comment type="catalytic activity">
    <reaction evidence="1">
        <text>Hydrolyzes the link between N-acetylmuramoyl residues and L-amino acid residues in certain cell-wall glycopeptides.</text>
        <dbReference type="EC" id="3.5.1.28"/>
    </reaction>
</comment>
<dbReference type="GO" id="GO:0008745">
    <property type="term" value="F:N-acetylmuramoyl-L-alanine amidase activity"/>
    <property type="evidence" value="ECO:0007669"/>
    <property type="project" value="UniProtKB-EC"/>
</dbReference>
<dbReference type="GO" id="GO:0030288">
    <property type="term" value="C:outer membrane-bounded periplasmic space"/>
    <property type="evidence" value="ECO:0007669"/>
    <property type="project" value="TreeGrafter"/>
</dbReference>
<name>A0A0M3QFN1_9BACT</name>
<dbReference type="AlphaFoldDB" id="A0A0M3QFN1"/>
<gene>
    <name evidence="6" type="ORF">DSOUD_1741</name>
</gene>
<dbReference type="EC" id="3.5.1.28" evidence="2"/>
<dbReference type="EMBL" id="CP010802">
    <property type="protein sequence ID" value="ALC16519.1"/>
    <property type="molecule type" value="Genomic_DNA"/>
</dbReference>
<evidence type="ECO:0000313" key="7">
    <source>
        <dbReference type="Proteomes" id="UP000057158"/>
    </source>
</evidence>
<dbReference type="FunFam" id="3.40.630.40:FF:000005">
    <property type="entry name" value="N-acetylmuramoyl-L-alanine amidase (AmiA)"/>
    <property type="match status" value="1"/>
</dbReference>
<dbReference type="InterPro" id="IPR011990">
    <property type="entry name" value="TPR-like_helical_dom_sf"/>
</dbReference>
<proteinExistence type="predicted"/>
<protein>
    <recommendedName>
        <fullName evidence="2">N-acetylmuramoyl-L-alanine amidase</fullName>
        <ecNumber evidence="2">3.5.1.28</ecNumber>
    </recommendedName>
</protein>
<keyword evidence="7" id="KW-1185">Reference proteome</keyword>
<dbReference type="CDD" id="cd02696">
    <property type="entry name" value="MurNAc-LAA"/>
    <property type="match status" value="1"/>
</dbReference>